<accession>A0ABW9QWG0</accession>
<dbReference type="PROSITE" id="PS50110">
    <property type="entry name" value="RESPONSE_REGULATORY"/>
    <property type="match status" value="1"/>
</dbReference>
<proteinExistence type="predicted"/>
<name>A0ABW9QWG0_9ACTN</name>
<dbReference type="SMART" id="SM00448">
    <property type="entry name" value="REC"/>
    <property type="match status" value="1"/>
</dbReference>
<dbReference type="PANTHER" id="PTHR44591">
    <property type="entry name" value="STRESS RESPONSE REGULATOR PROTEIN 1"/>
    <property type="match status" value="1"/>
</dbReference>
<sequence length="145" mass="14539">MVDVGADRRGTSVCLVERDPAALRLLAGVLETAGLRVVGAAGSAAAAVVAVERSRPDVAVVDTRLPDGRGVQLCRQLTGADPGLAVVLHAATVAPGEENEAERAGAVRLVAKSVRGVELISAIRACDTRPPAAAGSAGGGVTRWG</sequence>
<keyword evidence="1 3" id="KW-0597">Phosphoprotein</keyword>
<dbReference type="Gene3D" id="3.40.50.2300">
    <property type="match status" value="1"/>
</dbReference>
<reference evidence="5 6" key="1">
    <citation type="submission" date="2019-11" db="EMBL/GenBank/DDBJ databases">
        <title>Acidiferrimicrobium australis gen. nov., sp. nov., an acidophilic and obligately heterotrophic, member of the Actinobacteria that catalyses dissimilatory oxido- reduction of iron isolated from metal-rich acidic water in Chile.</title>
        <authorList>
            <person name="Gonzalez D."/>
            <person name="Huber K."/>
            <person name="Hedrich S."/>
            <person name="Rojas-Villalobos C."/>
            <person name="Quatrini R."/>
            <person name="Dinamarca M.A."/>
            <person name="Schwarz A."/>
            <person name="Canales C."/>
            <person name="Nancucheo I."/>
        </authorList>
    </citation>
    <scope>NUCLEOTIDE SEQUENCE [LARGE SCALE GENOMIC DNA]</scope>
    <source>
        <strain evidence="5 6">USS-CCA1</strain>
    </source>
</reference>
<dbReference type="InterPro" id="IPR011006">
    <property type="entry name" value="CheY-like_superfamily"/>
</dbReference>
<comment type="caution">
    <text evidence="5">The sequence shown here is derived from an EMBL/GenBank/DDBJ whole genome shotgun (WGS) entry which is preliminary data.</text>
</comment>
<keyword evidence="2" id="KW-0902">Two-component regulatory system</keyword>
<evidence type="ECO:0000256" key="1">
    <source>
        <dbReference type="ARBA" id="ARBA00022553"/>
    </source>
</evidence>
<dbReference type="Proteomes" id="UP000437736">
    <property type="component" value="Unassembled WGS sequence"/>
</dbReference>
<keyword evidence="6" id="KW-1185">Reference proteome</keyword>
<dbReference type="SUPFAM" id="SSF52172">
    <property type="entry name" value="CheY-like"/>
    <property type="match status" value="1"/>
</dbReference>
<dbReference type="EMBL" id="WJHE01000888">
    <property type="protein sequence ID" value="MST34180.1"/>
    <property type="molecule type" value="Genomic_DNA"/>
</dbReference>
<evidence type="ECO:0000256" key="2">
    <source>
        <dbReference type="ARBA" id="ARBA00023012"/>
    </source>
</evidence>
<protein>
    <submittedName>
        <fullName evidence="5">Response regulator</fullName>
    </submittedName>
</protein>
<evidence type="ECO:0000313" key="5">
    <source>
        <dbReference type="EMBL" id="MST34180.1"/>
    </source>
</evidence>
<evidence type="ECO:0000259" key="4">
    <source>
        <dbReference type="PROSITE" id="PS50110"/>
    </source>
</evidence>
<dbReference type="Pfam" id="PF00072">
    <property type="entry name" value="Response_reg"/>
    <property type="match status" value="1"/>
</dbReference>
<dbReference type="InterPro" id="IPR050595">
    <property type="entry name" value="Bact_response_regulator"/>
</dbReference>
<evidence type="ECO:0000313" key="6">
    <source>
        <dbReference type="Proteomes" id="UP000437736"/>
    </source>
</evidence>
<feature type="domain" description="Response regulatory" evidence="4">
    <location>
        <begin position="12"/>
        <end position="127"/>
    </location>
</feature>
<evidence type="ECO:0000256" key="3">
    <source>
        <dbReference type="PROSITE-ProRule" id="PRU00169"/>
    </source>
</evidence>
<dbReference type="PANTHER" id="PTHR44591:SF14">
    <property type="entry name" value="PROTEIN PILG"/>
    <property type="match status" value="1"/>
</dbReference>
<feature type="modified residue" description="4-aspartylphosphate" evidence="3">
    <location>
        <position position="62"/>
    </location>
</feature>
<dbReference type="InterPro" id="IPR001789">
    <property type="entry name" value="Sig_transdc_resp-reg_receiver"/>
</dbReference>
<organism evidence="5 6">
    <name type="scientific">Acidiferrimicrobium australe</name>
    <dbReference type="NCBI Taxonomy" id="2664430"/>
    <lineage>
        <taxon>Bacteria</taxon>
        <taxon>Bacillati</taxon>
        <taxon>Actinomycetota</taxon>
        <taxon>Acidimicrobiia</taxon>
        <taxon>Acidimicrobiales</taxon>
        <taxon>Acidimicrobiaceae</taxon>
        <taxon>Acidiferrimicrobium</taxon>
    </lineage>
</organism>
<gene>
    <name evidence="5" type="ORF">GHK86_15805</name>
</gene>